<gene>
    <name evidence="3" type="primary">LOC112460730</name>
</gene>
<protein>
    <submittedName>
        <fullName evidence="3">Uncharacterized protein LOC112460730</fullName>
    </submittedName>
</protein>
<reference evidence="3" key="1">
    <citation type="submission" date="2025-08" db="UniProtKB">
        <authorList>
            <consortium name="RefSeq"/>
        </authorList>
    </citation>
    <scope>IDENTIFICATION</scope>
    <source>
        <tissue evidence="3">Whole body</tissue>
    </source>
</reference>
<feature type="compositionally biased region" description="Polar residues" evidence="1">
    <location>
        <begin position="118"/>
        <end position="128"/>
    </location>
</feature>
<feature type="region of interest" description="Disordered" evidence="1">
    <location>
        <begin position="162"/>
        <end position="186"/>
    </location>
</feature>
<proteinExistence type="predicted"/>
<dbReference type="Proteomes" id="UP000504618">
    <property type="component" value="Unplaced"/>
</dbReference>
<dbReference type="RefSeq" id="XP_024881318.1">
    <property type="nucleotide sequence ID" value="XM_025025550.1"/>
</dbReference>
<feature type="region of interest" description="Disordered" evidence="1">
    <location>
        <begin position="117"/>
        <end position="142"/>
    </location>
</feature>
<keyword evidence="2" id="KW-1185">Reference proteome</keyword>
<dbReference type="AlphaFoldDB" id="A0A6J1QHK9"/>
<organism evidence="2 3">
    <name type="scientific">Temnothorax curvispinosus</name>
    <dbReference type="NCBI Taxonomy" id="300111"/>
    <lineage>
        <taxon>Eukaryota</taxon>
        <taxon>Metazoa</taxon>
        <taxon>Ecdysozoa</taxon>
        <taxon>Arthropoda</taxon>
        <taxon>Hexapoda</taxon>
        <taxon>Insecta</taxon>
        <taxon>Pterygota</taxon>
        <taxon>Neoptera</taxon>
        <taxon>Endopterygota</taxon>
        <taxon>Hymenoptera</taxon>
        <taxon>Apocrita</taxon>
        <taxon>Aculeata</taxon>
        <taxon>Formicoidea</taxon>
        <taxon>Formicidae</taxon>
        <taxon>Myrmicinae</taxon>
        <taxon>Temnothorax</taxon>
    </lineage>
</organism>
<evidence type="ECO:0000256" key="1">
    <source>
        <dbReference type="SAM" id="MobiDB-lite"/>
    </source>
</evidence>
<evidence type="ECO:0000313" key="2">
    <source>
        <dbReference type="Proteomes" id="UP000504618"/>
    </source>
</evidence>
<sequence>MSGRTPLSDRKALKYGINKENVPHSTVQNGKSTEGRNDGGGAKKKGLSLRRSQRIAEKRAVRTMLVQGCSSVSGEAKFRICSDDNEENVRSRPRVKKNVRIKKEIRARQDKTLEKAIESTTKADTSSRPRVVLRRARSSSNSRQIVPLNETEMNNQLFHRRAYSETRKSRYPPCVAQSSDDQKMKHLTDDVKKRTFSSIQMWKDKMKPPS</sequence>
<name>A0A6J1QHK9_9HYME</name>
<evidence type="ECO:0000313" key="3">
    <source>
        <dbReference type="RefSeq" id="XP_024881318.1"/>
    </source>
</evidence>
<feature type="compositionally biased region" description="Basic residues" evidence="1">
    <location>
        <begin position="42"/>
        <end position="53"/>
    </location>
</feature>
<dbReference type="GeneID" id="112460730"/>
<dbReference type="OrthoDB" id="5590282at2759"/>
<accession>A0A6J1QHK9</accession>
<feature type="compositionally biased region" description="Polar residues" evidence="1">
    <location>
        <begin position="23"/>
        <end position="32"/>
    </location>
</feature>
<feature type="region of interest" description="Disordered" evidence="1">
    <location>
        <begin position="1"/>
        <end position="55"/>
    </location>
</feature>